<protein>
    <submittedName>
        <fullName evidence="1">Uncharacterized protein</fullName>
    </submittedName>
</protein>
<accession>A0ACB7GII2</accession>
<comment type="caution">
    <text evidence="1">The sequence shown here is derived from an EMBL/GenBank/DDBJ whole genome shotgun (WGS) entry which is preliminary data.</text>
</comment>
<sequence length="657" mass="75367">MVAKSFFVNACVFHSSKKESSSETMATFSVFSSSFIHPQLWNIVSKMSLFDTFFFYVVHFVDKLGVWQRLPVILGIIFLAMRRHLHQRYNLLHVGGINGHKYDTKQFSYRTADGKCNHPNDDTIGSQGTFFGRNMPPSSSPYGLLEPHPTIVANKLLGRKKLIESGKQFNMIACSWIQFMIHDWIDHMEDTQQVEIRAFVEIANGCPLKSFKFYKTKKVATHSSLVKDGCLNTRTPWWDGSVVYGNNEDGMRRVRTFKDGKLKIGGDGLLEHDEKGIPISGDVRNCWAGFSLLQALFVKEHNAVCDMLKENYPELDDEELYRHARLVTSAVIAKIHTIDWTVQLLKTDTLLAGMRINWYGFLGKKVKDLFGHIGGPLFSGLVGLKRPRDHGVPYSLTEEFSSVYRMHSLLPDNLIIRDITSTSSQFQCPPILEEVPMREMVGKEGEKRLAKIGMEKMLISMGHQASGAVTLWNYPSWMRNLIAHDINGEDRPDPVDMAALEIYRDRERGVARYNEFRRNLLMIPISKWKDLTDDEEVIEALQQVYGNDVEKLDLLVGLHAERKIKGFAISDTAFFIFLLIASRRLEADRFFTTNFNSKTYTKKGLDWVNNTESMKDVIDRHFPEMTKKWMRCSSAFSVWDSESDEINHIPLYLRPAK</sequence>
<dbReference type="EMBL" id="CM004400">
    <property type="protein sequence ID" value="KAG8639796.1"/>
    <property type="molecule type" value="Genomic_DNA"/>
</dbReference>
<proteinExistence type="predicted"/>
<reference evidence="2" key="1">
    <citation type="journal article" date="2016" name="Nat. Biotechnol.">
        <title>Sequencing wild and cultivated cassava and related species reveals extensive interspecific hybridization and genetic diversity.</title>
        <authorList>
            <person name="Bredeson J.V."/>
            <person name="Lyons J.B."/>
            <person name="Prochnik S.E."/>
            <person name="Wu G.A."/>
            <person name="Ha C.M."/>
            <person name="Edsinger-Gonzales E."/>
            <person name="Grimwood J."/>
            <person name="Schmutz J."/>
            <person name="Rabbi I.Y."/>
            <person name="Egesi C."/>
            <person name="Nauluvula P."/>
            <person name="Lebot V."/>
            <person name="Ndunguru J."/>
            <person name="Mkamilo G."/>
            <person name="Bart R.S."/>
            <person name="Setter T.L."/>
            <person name="Gleadow R.M."/>
            <person name="Kulakow P."/>
            <person name="Ferguson M.E."/>
            <person name="Rounsley S."/>
            <person name="Rokhsar D.S."/>
        </authorList>
    </citation>
    <scope>NUCLEOTIDE SEQUENCE [LARGE SCALE GENOMIC DNA]</scope>
    <source>
        <strain evidence="2">cv. AM560-2</strain>
    </source>
</reference>
<keyword evidence="2" id="KW-1185">Reference proteome</keyword>
<organism evidence="1 2">
    <name type="scientific">Manihot esculenta</name>
    <name type="common">Cassava</name>
    <name type="synonym">Jatropha manihot</name>
    <dbReference type="NCBI Taxonomy" id="3983"/>
    <lineage>
        <taxon>Eukaryota</taxon>
        <taxon>Viridiplantae</taxon>
        <taxon>Streptophyta</taxon>
        <taxon>Embryophyta</taxon>
        <taxon>Tracheophyta</taxon>
        <taxon>Spermatophyta</taxon>
        <taxon>Magnoliopsida</taxon>
        <taxon>eudicotyledons</taxon>
        <taxon>Gunneridae</taxon>
        <taxon>Pentapetalae</taxon>
        <taxon>rosids</taxon>
        <taxon>fabids</taxon>
        <taxon>Malpighiales</taxon>
        <taxon>Euphorbiaceae</taxon>
        <taxon>Crotonoideae</taxon>
        <taxon>Manihoteae</taxon>
        <taxon>Manihot</taxon>
    </lineage>
</organism>
<evidence type="ECO:0000313" key="1">
    <source>
        <dbReference type="EMBL" id="KAG8639796.1"/>
    </source>
</evidence>
<evidence type="ECO:0000313" key="2">
    <source>
        <dbReference type="Proteomes" id="UP000091857"/>
    </source>
</evidence>
<name>A0ACB7GII2_MANES</name>
<gene>
    <name evidence="1" type="ORF">MANES_14G168900v8</name>
</gene>
<dbReference type="Proteomes" id="UP000091857">
    <property type="component" value="Chromosome 14"/>
</dbReference>